<dbReference type="Proteomes" id="UP000192276">
    <property type="component" value="Unassembled WGS sequence"/>
</dbReference>
<dbReference type="PANTHER" id="PTHR30314">
    <property type="entry name" value="CELL DIVISION PROTEIN FTSZ-RELATED"/>
    <property type="match status" value="1"/>
</dbReference>
<feature type="compositionally biased region" description="Low complexity" evidence="7">
    <location>
        <begin position="421"/>
        <end position="444"/>
    </location>
</feature>
<evidence type="ECO:0000256" key="7">
    <source>
        <dbReference type="SAM" id="MobiDB-lite"/>
    </source>
</evidence>
<comment type="function">
    <text evidence="4 6">Essential cell division protein that forms a contractile ring structure (Z ring) at the future cell division site. The regulation of the ring assembly controls the timing and the location of cell division. One of the functions of the FtsZ ring is to recruit other cell division proteins to the septum to produce a new cell wall between the dividing cells. Binds GTP and shows GTPase activity.</text>
</comment>
<accession>A0A1V9F5N5</accession>
<feature type="binding site" evidence="4">
    <location>
        <position position="187"/>
    </location>
    <ligand>
        <name>GTP</name>
        <dbReference type="ChEBI" id="CHEBI:37565"/>
    </ligand>
</feature>
<dbReference type="GO" id="GO:0005525">
    <property type="term" value="F:GTP binding"/>
    <property type="evidence" value="ECO:0007669"/>
    <property type="project" value="UniProtKB-UniRule"/>
</dbReference>
<dbReference type="InterPro" id="IPR020805">
    <property type="entry name" value="Cell_div_FtsZ_CS"/>
</dbReference>
<dbReference type="GO" id="GO:0005737">
    <property type="term" value="C:cytoplasm"/>
    <property type="evidence" value="ECO:0007669"/>
    <property type="project" value="UniProtKB-SubCell"/>
</dbReference>
<dbReference type="InterPro" id="IPR008280">
    <property type="entry name" value="Tub_FtsZ_C"/>
</dbReference>
<dbReference type="GO" id="GO:0003924">
    <property type="term" value="F:GTPase activity"/>
    <property type="evidence" value="ECO:0007669"/>
    <property type="project" value="UniProtKB-UniRule"/>
</dbReference>
<keyword evidence="3 4" id="KW-0342">GTP-binding</keyword>
<dbReference type="HAMAP" id="MF_00909">
    <property type="entry name" value="FtsZ"/>
    <property type="match status" value="1"/>
</dbReference>
<evidence type="ECO:0000256" key="2">
    <source>
        <dbReference type="ARBA" id="ARBA00022741"/>
    </source>
</evidence>
<dbReference type="InterPro" id="IPR037103">
    <property type="entry name" value="Tubulin/FtsZ-like_C"/>
</dbReference>
<evidence type="ECO:0000259" key="8">
    <source>
        <dbReference type="SMART" id="SM00864"/>
    </source>
</evidence>
<dbReference type="Gene3D" id="3.40.50.1440">
    <property type="entry name" value="Tubulin/FtsZ, GTPase domain"/>
    <property type="match status" value="1"/>
</dbReference>
<dbReference type="CDD" id="cd02201">
    <property type="entry name" value="FtsZ_type1"/>
    <property type="match status" value="1"/>
</dbReference>
<feature type="domain" description="Tubulin/FtsZ 2-layer sandwich" evidence="9">
    <location>
        <begin position="207"/>
        <end position="328"/>
    </location>
</feature>
<dbReference type="InterPro" id="IPR045061">
    <property type="entry name" value="FtsZ/CetZ"/>
</dbReference>
<dbReference type="InterPro" id="IPR036525">
    <property type="entry name" value="Tubulin/FtsZ_GTPase_sf"/>
</dbReference>
<comment type="similarity">
    <text evidence="1 4 6">Belongs to the FtsZ family.</text>
</comment>
<protein>
    <recommendedName>
        <fullName evidence="4 5">Cell division protein FtsZ</fullName>
    </recommendedName>
</protein>
<dbReference type="NCBIfam" id="TIGR00065">
    <property type="entry name" value="ftsZ"/>
    <property type="match status" value="1"/>
</dbReference>
<sequence length="617" mass="67112">MIHFDLPKEKSSIIKVIGVGGGGSNAVNHMYSQQIEGVNFIICNTDAQAISQSQVPNKVQLGPHLTQGLGAGANPEIGKQATEESLEEIKRILEVNTKMAFITAGMGGGTGTGGAPIIAKICKDLDILTVGIVTTPFSYEGKKRQLQAEYGIKELKQSVDTLLVISNDKLRHQFGNLKMKEAFSKADNVLATAAKCITDVINSTGQINVDFADVCTVMRNGGVAILGSAACNGEDRALRTIEEALNSPLLNDNDIRGAKWILININSAEGEYEFTMDEVEIIQNYLLDQAGEGTDVILGMGYDDSLGDKLGITLIATGFEHKDPFKKAAAPKAEPKKDDKIILTLGANDKAKKEQPVAEKKEEKNEPDIKPELAPKLVDNENTAGPVALELFTNEDAGKNTVDKNGAPEKIEWVLSQPSDPIQNSSIKQQQQQQHPQKNQNNSSVSAASGGYLAKPANIYAEPKKEESKPENSPMKEPVKNTNANPLQEDDPSNELHLVFKDDIPAADEPGAHHSQPPVSNGNISVEDLAMLDEAEEQKRRAAERIQKLRNLSFNINGADPNNEFETVPAYIRRNLELYNTISSVENFYSKYEVKADENNNGQISTLNTFLDGKKPD</sequence>
<dbReference type="OrthoDB" id="9813375at2"/>
<keyword evidence="4 6" id="KW-0717">Septation</keyword>
<dbReference type="RefSeq" id="WP_081169589.1">
    <property type="nucleotide sequence ID" value="NZ_LWBP01000210.1"/>
</dbReference>
<keyword evidence="4 6" id="KW-0131">Cell cycle</keyword>
<name>A0A1V9F5N5_9BACT</name>
<dbReference type="PRINTS" id="PR00423">
    <property type="entry name" value="CELLDVISFTSZ"/>
</dbReference>
<dbReference type="Pfam" id="PF12327">
    <property type="entry name" value="FtsZ_C"/>
    <property type="match status" value="1"/>
</dbReference>
<dbReference type="InterPro" id="IPR000158">
    <property type="entry name" value="Cell_div_FtsZ"/>
</dbReference>
<feature type="binding site" evidence="4">
    <location>
        <position position="144"/>
    </location>
    <ligand>
        <name>GTP</name>
        <dbReference type="ChEBI" id="CHEBI:37565"/>
    </ligand>
</feature>
<dbReference type="GO" id="GO:0051258">
    <property type="term" value="P:protein polymerization"/>
    <property type="evidence" value="ECO:0007669"/>
    <property type="project" value="UniProtKB-UniRule"/>
</dbReference>
<evidence type="ECO:0000256" key="3">
    <source>
        <dbReference type="ARBA" id="ARBA00023134"/>
    </source>
</evidence>
<feature type="domain" description="Tubulin/FtsZ GTPase" evidence="8">
    <location>
        <begin position="13"/>
        <end position="205"/>
    </location>
</feature>
<dbReference type="Gene3D" id="3.30.1330.20">
    <property type="entry name" value="Tubulin/FtsZ, C-terminal domain"/>
    <property type="match status" value="1"/>
</dbReference>
<comment type="subunit">
    <text evidence="4">Homodimer. Polymerizes to form a dynamic ring structure in a strictly GTP-dependent manner. Interacts directly with several other division proteins.</text>
</comment>
<dbReference type="FunFam" id="3.40.50.1440:FF:000001">
    <property type="entry name" value="Cell division protein FtsZ"/>
    <property type="match status" value="1"/>
</dbReference>
<dbReference type="InterPro" id="IPR018316">
    <property type="entry name" value="Tubulin/FtsZ_2-layer-sand-dom"/>
</dbReference>
<dbReference type="PROSITE" id="PS01135">
    <property type="entry name" value="FTSZ_2"/>
    <property type="match status" value="1"/>
</dbReference>
<feature type="compositionally biased region" description="Basic and acidic residues" evidence="7">
    <location>
        <begin position="349"/>
        <end position="373"/>
    </location>
</feature>
<dbReference type="InterPro" id="IPR024757">
    <property type="entry name" value="FtsZ_C"/>
</dbReference>
<dbReference type="SUPFAM" id="SSF52490">
    <property type="entry name" value="Tubulin nucleotide-binding domain-like"/>
    <property type="match status" value="1"/>
</dbReference>
<keyword evidence="2 4" id="KW-0547">Nucleotide-binding</keyword>
<feature type="binding site" evidence="4">
    <location>
        <begin position="109"/>
        <end position="111"/>
    </location>
    <ligand>
        <name>GTP</name>
        <dbReference type="ChEBI" id="CHEBI:37565"/>
    </ligand>
</feature>
<dbReference type="PANTHER" id="PTHR30314:SF3">
    <property type="entry name" value="MITOCHONDRIAL DIVISION PROTEIN FSZA"/>
    <property type="match status" value="1"/>
</dbReference>
<organism evidence="10 11">
    <name type="scientific">Niastella populi</name>
    <dbReference type="NCBI Taxonomy" id="550983"/>
    <lineage>
        <taxon>Bacteria</taxon>
        <taxon>Pseudomonadati</taxon>
        <taxon>Bacteroidota</taxon>
        <taxon>Chitinophagia</taxon>
        <taxon>Chitinophagales</taxon>
        <taxon>Chitinophagaceae</taxon>
        <taxon>Niastella</taxon>
    </lineage>
</organism>
<evidence type="ECO:0000256" key="1">
    <source>
        <dbReference type="ARBA" id="ARBA00009690"/>
    </source>
</evidence>
<evidence type="ECO:0000256" key="5">
    <source>
        <dbReference type="NCBIfam" id="TIGR00065"/>
    </source>
</evidence>
<proteinExistence type="inferred from homology"/>
<keyword evidence="4 6" id="KW-0132">Cell division</keyword>
<dbReference type="InterPro" id="IPR003008">
    <property type="entry name" value="Tubulin_FtsZ_GTPase"/>
</dbReference>
<comment type="caution">
    <text evidence="10">The sequence shown here is derived from an EMBL/GenBank/DDBJ whole genome shotgun (WGS) entry which is preliminary data.</text>
</comment>
<dbReference type="AlphaFoldDB" id="A0A1V9F5N5"/>
<dbReference type="STRING" id="550983.A4R26_06985"/>
<feature type="region of interest" description="Disordered" evidence="7">
    <location>
        <begin position="327"/>
        <end position="381"/>
    </location>
</feature>
<comment type="subcellular location">
    <subcellularLocation>
        <location evidence="4">Cytoplasm</location>
    </subcellularLocation>
    <text evidence="4">Assembles at midcell at the inner surface of the cytoplasmic membrane.</text>
</comment>
<keyword evidence="4" id="KW-0963">Cytoplasm</keyword>
<evidence type="ECO:0000256" key="6">
    <source>
        <dbReference type="RuleBase" id="RU000631"/>
    </source>
</evidence>
<evidence type="ECO:0000313" key="11">
    <source>
        <dbReference type="Proteomes" id="UP000192276"/>
    </source>
</evidence>
<feature type="binding site" evidence="4">
    <location>
        <begin position="21"/>
        <end position="25"/>
    </location>
    <ligand>
        <name>GTP</name>
        <dbReference type="ChEBI" id="CHEBI:37565"/>
    </ligand>
</feature>
<evidence type="ECO:0000313" key="10">
    <source>
        <dbReference type="EMBL" id="OQP53703.1"/>
    </source>
</evidence>
<feature type="region of interest" description="Disordered" evidence="7">
    <location>
        <begin position="398"/>
        <end position="492"/>
    </location>
</feature>
<keyword evidence="11" id="KW-1185">Reference proteome</keyword>
<reference evidence="11" key="1">
    <citation type="submission" date="2016-04" db="EMBL/GenBank/DDBJ databases">
        <authorList>
            <person name="Chen L."/>
            <person name="Zhuang W."/>
            <person name="Wang G."/>
        </authorList>
    </citation>
    <scope>NUCLEOTIDE SEQUENCE [LARGE SCALE GENOMIC DNA]</scope>
    <source>
        <strain evidence="11">208</strain>
    </source>
</reference>
<feature type="binding site" evidence="4">
    <location>
        <position position="140"/>
    </location>
    <ligand>
        <name>GTP</name>
        <dbReference type="ChEBI" id="CHEBI:37565"/>
    </ligand>
</feature>
<dbReference type="GO" id="GO:0000917">
    <property type="term" value="P:division septum assembly"/>
    <property type="evidence" value="ECO:0007669"/>
    <property type="project" value="UniProtKB-KW"/>
</dbReference>
<dbReference type="SMART" id="SM00865">
    <property type="entry name" value="Tubulin_C"/>
    <property type="match status" value="1"/>
</dbReference>
<dbReference type="GO" id="GO:0043093">
    <property type="term" value="P:FtsZ-dependent cytokinesis"/>
    <property type="evidence" value="ECO:0007669"/>
    <property type="project" value="UniProtKB-UniRule"/>
</dbReference>
<dbReference type="Pfam" id="PF00091">
    <property type="entry name" value="Tubulin"/>
    <property type="match status" value="1"/>
</dbReference>
<dbReference type="GO" id="GO:0032153">
    <property type="term" value="C:cell division site"/>
    <property type="evidence" value="ECO:0007669"/>
    <property type="project" value="UniProtKB-UniRule"/>
</dbReference>
<dbReference type="EMBL" id="LWBP01000210">
    <property type="protein sequence ID" value="OQP53703.1"/>
    <property type="molecule type" value="Genomic_DNA"/>
</dbReference>
<gene>
    <name evidence="4" type="primary">ftsZ</name>
    <name evidence="10" type="ORF">A4R26_06985</name>
</gene>
<dbReference type="SMART" id="SM00864">
    <property type="entry name" value="Tubulin"/>
    <property type="match status" value="1"/>
</dbReference>
<dbReference type="SUPFAM" id="SSF55307">
    <property type="entry name" value="Tubulin C-terminal domain-like"/>
    <property type="match status" value="1"/>
</dbReference>
<evidence type="ECO:0000256" key="4">
    <source>
        <dbReference type="HAMAP-Rule" id="MF_00909"/>
    </source>
</evidence>
<feature type="compositionally biased region" description="Basic and acidic residues" evidence="7">
    <location>
        <begin position="398"/>
        <end position="412"/>
    </location>
</feature>
<evidence type="ECO:0000259" key="9">
    <source>
        <dbReference type="SMART" id="SM00865"/>
    </source>
</evidence>